<sequence>MDTGNGSGIETAPEQLYACFVDDFEWSLGLSLASWLLNGPVTTVTAVLGALGNLSSVFMLRMFAIRHTIRLYLSVLAGCNAVVCVCSLFFYSSGEMLRPFIGTNKLLQHITVIFHPISNISMTATIWMLATVTSERHWAIWKPLQHRAIDTKRRAQTICIVLILIAFLFCLPTFFELRVAECRDAQHQRIEHLAWPTALRLDELYLSIYSIGMNSIFITFGPFAIITCLTARMVFIVARARRERGCMDGSRVATRNGRAPSGRPTTGNDRGKESTTVMLLAVAVKFLLCNYMQIALNVWEKIGGSEVSSSDIYSFCVDVSNYMIVANSASDCLIYIRWRKKLLATRRKKELAASSSTWVDSCAGAPPGSTGSHCPLLPMTCFTVAETHIVRETWHAYKLKHSSSANCIGDVVLRTFTEKKPELRELLNPDMVTAEAQRITRLVEEMVEVERRDDAVVEGCVAFSVVVVVVVVVVLIANEFVDRDVGGSVVDEQVDGPTANAVGLGRESARVCAISGRRGVEEQLVGTRAAMRSGPAALADRNRYAVDCR</sequence>
<feature type="transmembrane region" description="Helical" evidence="6">
    <location>
        <begin position="71"/>
        <end position="92"/>
    </location>
</feature>
<keyword evidence="2 6" id="KW-0812">Transmembrane</keyword>
<evidence type="ECO:0000259" key="7">
    <source>
        <dbReference type="PROSITE" id="PS50262"/>
    </source>
</evidence>
<reference evidence="9" key="1">
    <citation type="submission" date="2022-11" db="UniProtKB">
        <authorList>
            <consortium name="WormBaseParasite"/>
        </authorList>
    </citation>
    <scope>IDENTIFICATION</scope>
</reference>
<feature type="transmembrane region" description="Helical" evidence="6">
    <location>
        <begin position="35"/>
        <end position="59"/>
    </location>
</feature>
<accession>A0A914X8W9</accession>
<dbReference type="GO" id="GO:0004930">
    <property type="term" value="F:G protein-coupled receptor activity"/>
    <property type="evidence" value="ECO:0007669"/>
    <property type="project" value="InterPro"/>
</dbReference>
<evidence type="ECO:0000256" key="6">
    <source>
        <dbReference type="SAM" id="Phobius"/>
    </source>
</evidence>
<dbReference type="InterPro" id="IPR017452">
    <property type="entry name" value="GPCR_Rhodpsn_7TM"/>
</dbReference>
<dbReference type="PROSITE" id="PS50262">
    <property type="entry name" value="G_PROTEIN_RECEP_F1_2"/>
    <property type="match status" value="1"/>
</dbReference>
<feature type="domain" description="G-protein coupled receptors family 1 profile" evidence="7">
    <location>
        <begin position="52"/>
        <end position="335"/>
    </location>
</feature>
<proteinExistence type="predicted"/>
<evidence type="ECO:0000256" key="1">
    <source>
        <dbReference type="ARBA" id="ARBA00004370"/>
    </source>
</evidence>
<feature type="transmembrane region" description="Helical" evidence="6">
    <location>
        <begin position="319"/>
        <end position="338"/>
    </location>
</feature>
<feature type="transmembrane region" description="Helical" evidence="6">
    <location>
        <begin position="277"/>
        <end position="299"/>
    </location>
</feature>
<dbReference type="PANTHER" id="PTHR46641:SF2">
    <property type="entry name" value="FMRFAMIDE RECEPTOR"/>
    <property type="match status" value="1"/>
</dbReference>
<evidence type="ECO:0000256" key="5">
    <source>
        <dbReference type="SAM" id="MobiDB-lite"/>
    </source>
</evidence>
<keyword evidence="4 6" id="KW-0472">Membrane</keyword>
<dbReference type="Pfam" id="PF00001">
    <property type="entry name" value="7tm_1"/>
    <property type="match status" value="1"/>
</dbReference>
<dbReference type="Gene3D" id="1.20.1070.10">
    <property type="entry name" value="Rhodopsin 7-helix transmembrane proteins"/>
    <property type="match status" value="1"/>
</dbReference>
<name>A0A914X8W9_9BILA</name>
<feature type="transmembrane region" description="Helical" evidence="6">
    <location>
        <begin position="155"/>
        <end position="175"/>
    </location>
</feature>
<feature type="region of interest" description="Disordered" evidence="5">
    <location>
        <begin position="250"/>
        <end position="271"/>
    </location>
</feature>
<dbReference type="WBParaSite" id="PSAMB.scaffold6919size8587.g29318.t1">
    <property type="protein sequence ID" value="PSAMB.scaffold6919size8587.g29318.t1"/>
    <property type="gene ID" value="PSAMB.scaffold6919size8587.g29318"/>
</dbReference>
<feature type="transmembrane region" description="Helical" evidence="6">
    <location>
        <begin position="112"/>
        <end position="134"/>
    </location>
</feature>
<evidence type="ECO:0000313" key="8">
    <source>
        <dbReference type="Proteomes" id="UP000887566"/>
    </source>
</evidence>
<feature type="transmembrane region" description="Helical" evidence="6">
    <location>
        <begin position="216"/>
        <end position="238"/>
    </location>
</feature>
<organism evidence="8 9">
    <name type="scientific">Plectus sambesii</name>
    <dbReference type="NCBI Taxonomy" id="2011161"/>
    <lineage>
        <taxon>Eukaryota</taxon>
        <taxon>Metazoa</taxon>
        <taxon>Ecdysozoa</taxon>
        <taxon>Nematoda</taxon>
        <taxon>Chromadorea</taxon>
        <taxon>Plectida</taxon>
        <taxon>Plectina</taxon>
        <taxon>Plectoidea</taxon>
        <taxon>Plectidae</taxon>
        <taxon>Plectus</taxon>
    </lineage>
</organism>
<feature type="transmembrane region" description="Helical" evidence="6">
    <location>
        <begin position="455"/>
        <end position="477"/>
    </location>
</feature>
<dbReference type="CDD" id="cd14978">
    <property type="entry name" value="7tmA_FMRFamide_R-like"/>
    <property type="match status" value="1"/>
</dbReference>
<evidence type="ECO:0000256" key="4">
    <source>
        <dbReference type="ARBA" id="ARBA00023136"/>
    </source>
</evidence>
<dbReference type="SUPFAM" id="SSF81321">
    <property type="entry name" value="Family A G protein-coupled receptor-like"/>
    <property type="match status" value="1"/>
</dbReference>
<dbReference type="PANTHER" id="PTHR46641">
    <property type="entry name" value="FMRFAMIDE RECEPTOR-RELATED"/>
    <property type="match status" value="1"/>
</dbReference>
<protein>
    <submittedName>
        <fullName evidence="9">G-protein coupled receptors family 1 profile domain-containing protein</fullName>
    </submittedName>
</protein>
<dbReference type="GO" id="GO:0016020">
    <property type="term" value="C:membrane"/>
    <property type="evidence" value="ECO:0007669"/>
    <property type="project" value="UniProtKB-SubCell"/>
</dbReference>
<comment type="subcellular location">
    <subcellularLocation>
        <location evidence="1">Membrane</location>
    </subcellularLocation>
</comment>
<dbReference type="InterPro" id="IPR052954">
    <property type="entry name" value="GPCR-Ligand_Int"/>
</dbReference>
<keyword evidence="8" id="KW-1185">Reference proteome</keyword>
<dbReference type="PROSITE" id="PS00237">
    <property type="entry name" value="G_PROTEIN_RECEP_F1_1"/>
    <property type="match status" value="1"/>
</dbReference>
<evidence type="ECO:0000256" key="2">
    <source>
        <dbReference type="ARBA" id="ARBA00022692"/>
    </source>
</evidence>
<keyword evidence="3 6" id="KW-1133">Transmembrane helix</keyword>
<evidence type="ECO:0000256" key="3">
    <source>
        <dbReference type="ARBA" id="ARBA00022989"/>
    </source>
</evidence>
<dbReference type="Proteomes" id="UP000887566">
    <property type="component" value="Unplaced"/>
</dbReference>
<evidence type="ECO:0000313" key="9">
    <source>
        <dbReference type="WBParaSite" id="PSAMB.scaffold6919size8587.g29318.t1"/>
    </source>
</evidence>
<dbReference type="InterPro" id="IPR000276">
    <property type="entry name" value="GPCR_Rhodpsn"/>
</dbReference>
<dbReference type="AlphaFoldDB" id="A0A914X8W9"/>